<dbReference type="GO" id="GO:0046052">
    <property type="term" value="P:UTP catabolic process"/>
    <property type="evidence" value="ECO:0007669"/>
    <property type="project" value="TreeGrafter"/>
</dbReference>
<feature type="domain" description="NTP pyrophosphohydrolase MazG-like" evidence="2">
    <location>
        <begin position="166"/>
        <end position="247"/>
    </location>
</feature>
<sequence>MLPVEAVPLLGGDVAYTEEVPVRVRWVIADLGGHTVDESDVLVTTDPDNSAVLARLKRGDDLVRSPSLLVEFSPDRELEAPGATASLPGVRDSPGQVQAESGPGYTVSGGGYVDGEVVGSDEHTVAVAGMRRTTRTEVPGSVMDEIEDAVALMTRALRQGEWEQSQTHHSLLAYLREETEELAEVVESADASHEEDIDQQELCTELSDILLQVLFHAEIANRRGSFDIGHVAGAFVAKMRNRAPYLFEEAERPVSAEEQDRLWAEGRAREGKEPYKEAPGAHGRASSSGQVDSADSGVSVDSALSVDSADSGVEGEQVETAAPDPGQGPGRLSDGEGGDGVTDSQAGDEAYPVAETFPAVAPAPAGVRAAASPLAAAEEIISVARAAGLKDVEIPTSIRYPMVGLESDAPGDAENRLMAEVNAFRRVLEQRLSAPGRPADAEAGER</sequence>
<dbReference type="InterPro" id="IPR011551">
    <property type="entry name" value="NTP_PyrPHydrolase_MazG"/>
</dbReference>
<feature type="compositionally biased region" description="Basic and acidic residues" evidence="1">
    <location>
        <begin position="267"/>
        <end position="276"/>
    </location>
</feature>
<dbReference type="SUPFAM" id="SSF101386">
    <property type="entry name" value="all-alpha NTP pyrophosphatases"/>
    <property type="match status" value="1"/>
</dbReference>
<organism evidence="3 4">
    <name type="scientific">Corynebacterium provencense</name>
    <dbReference type="NCBI Taxonomy" id="1737425"/>
    <lineage>
        <taxon>Bacteria</taxon>
        <taxon>Bacillati</taxon>
        <taxon>Actinomycetota</taxon>
        <taxon>Actinomycetes</taxon>
        <taxon>Mycobacteriales</taxon>
        <taxon>Corynebacteriaceae</taxon>
        <taxon>Corynebacterium</taxon>
    </lineage>
</organism>
<proteinExistence type="predicted"/>
<feature type="region of interest" description="Disordered" evidence="1">
    <location>
        <begin position="79"/>
        <end position="104"/>
    </location>
</feature>
<accession>A0A2Z3YUK1</accession>
<keyword evidence="3" id="KW-0378">Hydrolase</keyword>
<dbReference type="GO" id="GO:0046081">
    <property type="term" value="P:dUTP catabolic process"/>
    <property type="evidence" value="ECO:0007669"/>
    <property type="project" value="TreeGrafter"/>
</dbReference>
<dbReference type="AlphaFoldDB" id="A0A2Z3YUK1"/>
<dbReference type="STRING" id="1737425.GCA_900049755_00379"/>
<dbReference type="Proteomes" id="UP000247696">
    <property type="component" value="Chromosome"/>
</dbReference>
<keyword evidence="4" id="KW-1185">Reference proteome</keyword>
<dbReference type="KEGG" id="cpre:Csp1_09100"/>
<dbReference type="EC" id="3.6.1.8" evidence="3"/>
<evidence type="ECO:0000259" key="2">
    <source>
        <dbReference type="Pfam" id="PF03819"/>
    </source>
</evidence>
<dbReference type="EMBL" id="CP024988">
    <property type="protein sequence ID" value="AWT25717.1"/>
    <property type="molecule type" value="Genomic_DNA"/>
</dbReference>
<dbReference type="GO" id="GO:0046047">
    <property type="term" value="P:TTP catabolic process"/>
    <property type="evidence" value="ECO:0007669"/>
    <property type="project" value="TreeGrafter"/>
</dbReference>
<dbReference type="GO" id="GO:0047693">
    <property type="term" value="F:ATP diphosphatase activity"/>
    <property type="evidence" value="ECO:0007669"/>
    <property type="project" value="UniProtKB-EC"/>
</dbReference>
<evidence type="ECO:0000256" key="1">
    <source>
        <dbReference type="SAM" id="MobiDB-lite"/>
    </source>
</evidence>
<feature type="compositionally biased region" description="Low complexity" evidence="1">
    <location>
        <begin position="285"/>
        <end position="312"/>
    </location>
</feature>
<dbReference type="Pfam" id="PF03819">
    <property type="entry name" value="MazG"/>
    <property type="match status" value="1"/>
</dbReference>
<protein>
    <submittedName>
        <fullName evidence="3">Nucleoside triphosphate pyrophosphohydrolase</fullName>
        <ecNumber evidence="3">3.6.1.8</ecNumber>
    </submittedName>
</protein>
<dbReference type="GO" id="GO:0046061">
    <property type="term" value="P:dATP catabolic process"/>
    <property type="evidence" value="ECO:0007669"/>
    <property type="project" value="TreeGrafter"/>
</dbReference>
<dbReference type="PANTHER" id="PTHR30522:SF0">
    <property type="entry name" value="NUCLEOSIDE TRIPHOSPHATE PYROPHOSPHOHYDROLASE"/>
    <property type="match status" value="1"/>
</dbReference>
<reference evidence="4" key="1">
    <citation type="submission" date="2017-11" db="EMBL/GenBank/DDBJ databases">
        <title>Otitis media/interna in a cat caused by the recently described species Corynebacterium provencense.</title>
        <authorList>
            <person name="Kittl S."/>
            <person name="Brodard I."/>
            <person name="Rychener L."/>
            <person name="Jores J."/>
            <person name="Roosje P."/>
            <person name="Gobeli Brawand S."/>
        </authorList>
    </citation>
    <scope>NUCLEOTIDE SEQUENCE [LARGE SCALE GENOMIC DNA]</scope>
    <source>
        <strain evidence="4">17KM38</strain>
    </source>
</reference>
<dbReference type="InterPro" id="IPR004518">
    <property type="entry name" value="MazG-like_dom"/>
</dbReference>
<evidence type="ECO:0000313" key="4">
    <source>
        <dbReference type="Proteomes" id="UP000247696"/>
    </source>
</evidence>
<dbReference type="InterPro" id="IPR048015">
    <property type="entry name" value="NTP-PPase_MazG-like_N"/>
</dbReference>
<name>A0A2Z3YUK1_9CORY</name>
<feature type="region of interest" description="Disordered" evidence="1">
    <location>
        <begin position="267"/>
        <end position="346"/>
    </location>
</feature>
<dbReference type="Gene3D" id="1.10.287.1080">
    <property type="entry name" value="MazG-like"/>
    <property type="match status" value="1"/>
</dbReference>
<dbReference type="GO" id="GO:0006203">
    <property type="term" value="P:dGTP catabolic process"/>
    <property type="evidence" value="ECO:0007669"/>
    <property type="project" value="TreeGrafter"/>
</dbReference>
<dbReference type="CDD" id="cd11528">
    <property type="entry name" value="NTP-PPase_MazG_Nterm"/>
    <property type="match status" value="1"/>
</dbReference>
<dbReference type="GO" id="GO:0046076">
    <property type="term" value="P:dTTP catabolic process"/>
    <property type="evidence" value="ECO:0007669"/>
    <property type="project" value="TreeGrafter"/>
</dbReference>
<evidence type="ECO:0000313" key="3">
    <source>
        <dbReference type="EMBL" id="AWT25717.1"/>
    </source>
</evidence>
<dbReference type="PANTHER" id="PTHR30522">
    <property type="entry name" value="NUCLEOSIDE TRIPHOSPHATE PYROPHOSPHOHYDROLASE"/>
    <property type="match status" value="1"/>
</dbReference>
<gene>
    <name evidence="3" type="primary">mazG</name>
    <name evidence="3" type="ORF">Csp1_09100</name>
</gene>